<accession>A0A072VFH6</accession>
<feature type="region of interest" description="Disordered" evidence="1">
    <location>
        <begin position="1"/>
        <end position="56"/>
    </location>
</feature>
<reference evidence="2 4" key="2">
    <citation type="journal article" date="2014" name="BMC Genomics">
        <title>An improved genome release (version Mt4.0) for the model legume Medicago truncatula.</title>
        <authorList>
            <person name="Tang H."/>
            <person name="Krishnakumar V."/>
            <person name="Bidwell S."/>
            <person name="Rosen B."/>
            <person name="Chan A."/>
            <person name="Zhou S."/>
            <person name="Gentzbittel L."/>
            <person name="Childs K.L."/>
            <person name="Yandell M."/>
            <person name="Gundlach H."/>
            <person name="Mayer K.F."/>
            <person name="Schwartz D.C."/>
            <person name="Town C.D."/>
        </authorList>
    </citation>
    <scope>GENOME REANNOTATION</scope>
    <source>
        <strain evidence="2">A17</strain>
        <strain evidence="3 4">cv. Jemalong A17</strain>
    </source>
</reference>
<name>A0A072VFH6_MEDTR</name>
<protein>
    <submittedName>
        <fullName evidence="2 3">Uncharacterized protein</fullName>
    </submittedName>
</protein>
<evidence type="ECO:0000313" key="2">
    <source>
        <dbReference type="EMBL" id="KEH40784.1"/>
    </source>
</evidence>
<reference evidence="3" key="3">
    <citation type="submission" date="2015-04" db="UniProtKB">
        <authorList>
            <consortium name="EnsemblPlants"/>
        </authorList>
    </citation>
    <scope>IDENTIFICATION</scope>
    <source>
        <strain evidence="3">cv. Jemalong A17</strain>
    </source>
</reference>
<gene>
    <name evidence="2" type="ordered locus">MTR_1g035300</name>
</gene>
<sequence length="56" mass="6180">MAAASSSTPFLEIRQENQSQITQQHQSSTDASSTAAQPLVPQKKRRNQPGTPCNYY</sequence>
<dbReference type="AlphaFoldDB" id="A0A072VFH6"/>
<evidence type="ECO:0000256" key="1">
    <source>
        <dbReference type="SAM" id="MobiDB-lite"/>
    </source>
</evidence>
<dbReference type="Proteomes" id="UP000002051">
    <property type="component" value="Unassembled WGS sequence"/>
</dbReference>
<dbReference type="HOGENOM" id="CLU_3017215_0_0_1"/>
<dbReference type="EnsemblPlants" id="KEH40784">
    <property type="protein sequence ID" value="KEH40784"/>
    <property type="gene ID" value="MTR_1g035300"/>
</dbReference>
<reference evidence="2 4" key="1">
    <citation type="journal article" date="2011" name="Nature">
        <title>The Medicago genome provides insight into the evolution of rhizobial symbioses.</title>
        <authorList>
            <person name="Young N.D."/>
            <person name="Debelle F."/>
            <person name="Oldroyd G.E."/>
            <person name="Geurts R."/>
            <person name="Cannon S.B."/>
            <person name="Udvardi M.K."/>
            <person name="Benedito V.A."/>
            <person name="Mayer K.F."/>
            <person name="Gouzy J."/>
            <person name="Schoof H."/>
            <person name="Van de Peer Y."/>
            <person name="Proost S."/>
            <person name="Cook D.R."/>
            <person name="Meyers B.C."/>
            <person name="Spannagl M."/>
            <person name="Cheung F."/>
            <person name="De Mita S."/>
            <person name="Krishnakumar V."/>
            <person name="Gundlach H."/>
            <person name="Zhou S."/>
            <person name="Mudge J."/>
            <person name="Bharti A.K."/>
            <person name="Murray J.D."/>
            <person name="Naoumkina M.A."/>
            <person name="Rosen B."/>
            <person name="Silverstein K.A."/>
            <person name="Tang H."/>
            <person name="Rombauts S."/>
            <person name="Zhao P.X."/>
            <person name="Zhou P."/>
            <person name="Barbe V."/>
            <person name="Bardou P."/>
            <person name="Bechner M."/>
            <person name="Bellec A."/>
            <person name="Berger A."/>
            <person name="Berges H."/>
            <person name="Bidwell S."/>
            <person name="Bisseling T."/>
            <person name="Choisne N."/>
            <person name="Couloux A."/>
            <person name="Denny R."/>
            <person name="Deshpande S."/>
            <person name="Dai X."/>
            <person name="Doyle J.J."/>
            <person name="Dudez A.M."/>
            <person name="Farmer A.D."/>
            <person name="Fouteau S."/>
            <person name="Franken C."/>
            <person name="Gibelin C."/>
            <person name="Gish J."/>
            <person name="Goldstein S."/>
            <person name="Gonzalez A.J."/>
            <person name="Green P.J."/>
            <person name="Hallab A."/>
            <person name="Hartog M."/>
            <person name="Hua A."/>
            <person name="Humphray S.J."/>
            <person name="Jeong D.H."/>
            <person name="Jing Y."/>
            <person name="Jocker A."/>
            <person name="Kenton S.M."/>
            <person name="Kim D.J."/>
            <person name="Klee K."/>
            <person name="Lai H."/>
            <person name="Lang C."/>
            <person name="Lin S."/>
            <person name="Macmil S.L."/>
            <person name="Magdelenat G."/>
            <person name="Matthews L."/>
            <person name="McCorrison J."/>
            <person name="Monaghan E.L."/>
            <person name="Mun J.H."/>
            <person name="Najar F.Z."/>
            <person name="Nicholson C."/>
            <person name="Noirot C."/>
            <person name="O'Bleness M."/>
            <person name="Paule C.R."/>
            <person name="Poulain J."/>
            <person name="Prion F."/>
            <person name="Qin B."/>
            <person name="Qu C."/>
            <person name="Retzel E.F."/>
            <person name="Riddle C."/>
            <person name="Sallet E."/>
            <person name="Samain S."/>
            <person name="Samson N."/>
            <person name="Sanders I."/>
            <person name="Saurat O."/>
            <person name="Scarpelli C."/>
            <person name="Schiex T."/>
            <person name="Segurens B."/>
            <person name="Severin A.J."/>
            <person name="Sherrier D.J."/>
            <person name="Shi R."/>
            <person name="Sims S."/>
            <person name="Singer S.R."/>
            <person name="Sinharoy S."/>
            <person name="Sterck L."/>
            <person name="Viollet A."/>
            <person name="Wang B.B."/>
            <person name="Wang K."/>
            <person name="Wang M."/>
            <person name="Wang X."/>
            <person name="Warfsmann J."/>
            <person name="Weissenbach J."/>
            <person name="White D.D."/>
            <person name="White J.D."/>
            <person name="Wiley G.B."/>
            <person name="Wincker P."/>
            <person name="Xing Y."/>
            <person name="Yang L."/>
            <person name="Yao Z."/>
            <person name="Ying F."/>
            <person name="Zhai J."/>
            <person name="Zhou L."/>
            <person name="Zuber A."/>
            <person name="Denarie J."/>
            <person name="Dixon R.A."/>
            <person name="May G.D."/>
            <person name="Schwartz D.C."/>
            <person name="Rogers J."/>
            <person name="Quetier F."/>
            <person name="Town C.D."/>
            <person name="Roe B.A."/>
        </authorList>
    </citation>
    <scope>NUCLEOTIDE SEQUENCE [LARGE SCALE GENOMIC DNA]</scope>
    <source>
        <strain evidence="2">A17</strain>
        <strain evidence="3 4">cv. Jemalong A17</strain>
    </source>
</reference>
<keyword evidence="4" id="KW-1185">Reference proteome</keyword>
<feature type="compositionally biased region" description="Low complexity" evidence="1">
    <location>
        <begin position="16"/>
        <end position="37"/>
    </location>
</feature>
<organism evidence="2 4">
    <name type="scientific">Medicago truncatula</name>
    <name type="common">Barrel medic</name>
    <name type="synonym">Medicago tribuloides</name>
    <dbReference type="NCBI Taxonomy" id="3880"/>
    <lineage>
        <taxon>Eukaryota</taxon>
        <taxon>Viridiplantae</taxon>
        <taxon>Streptophyta</taxon>
        <taxon>Embryophyta</taxon>
        <taxon>Tracheophyta</taxon>
        <taxon>Spermatophyta</taxon>
        <taxon>Magnoliopsida</taxon>
        <taxon>eudicotyledons</taxon>
        <taxon>Gunneridae</taxon>
        <taxon>Pentapetalae</taxon>
        <taxon>rosids</taxon>
        <taxon>fabids</taxon>
        <taxon>Fabales</taxon>
        <taxon>Fabaceae</taxon>
        <taxon>Papilionoideae</taxon>
        <taxon>50 kb inversion clade</taxon>
        <taxon>NPAAA clade</taxon>
        <taxon>Hologalegina</taxon>
        <taxon>IRL clade</taxon>
        <taxon>Trifolieae</taxon>
        <taxon>Medicago</taxon>
    </lineage>
</organism>
<evidence type="ECO:0000313" key="3">
    <source>
        <dbReference type="EnsemblPlants" id="KEH40784"/>
    </source>
</evidence>
<dbReference type="EMBL" id="CM001217">
    <property type="protein sequence ID" value="KEH40784.1"/>
    <property type="molecule type" value="Genomic_DNA"/>
</dbReference>
<evidence type="ECO:0000313" key="4">
    <source>
        <dbReference type="Proteomes" id="UP000002051"/>
    </source>
</evidence>
<proteinExistence type="predicted"/>